<reference evidence="1 2" key="1">
    <citation type="submission" date="2018-10" db="EMBL/GenBank/DDBJ databases">
        <title>Genomic Encyclopedia of Archaeal and Bacterial Type Strains, Phase II (KMG-II): from individual species to whole genera.</title>
        <authorList>
            <person name="Goeker M."/>
        </authorList>
    </citation>
    <scope>NUCLEOTIDE SEQUENCE [LARGE SCALE GENOMIC DNA]</scope>
    <source>
        <strain evidence="1 2">DSM 29317</strain>
    </source>
</reference>
<evidence type="ECO:0000313" key="1">
    <source>
        <dbReference type="EMBL" id="RLK10968.1"/>
    </source>
</evidence>
<dbReference type="AlphaFoldDB" id="A0A497ZNG7"/>
<keyword evidence="2" id="KW-1185">Reference proteome</keyword>
<dbReference type="RefSeq" id="WP_010442118.1">
    <property type="nucleotide sequence ID" value="NZ_AEYW01000013.1"/>
</dbReference>
<dbReference type="Proteomes" id="UP000271700">
    <property type="component" value="Unassembled WGS sequence"/>
</dbReference>
<protein>
    <submittedName>
        <fullName evidence="1">Uncharacterized protein</fullName>
    </submittedName>
</protein>
<organism evidence="1 2">
    <name type="scientific">Ruegeria conchae</name>
    <dbReference type="NCBI Taxonomy" id="981384"/>
    <lineage>
        <taxon>Bacteria</taxon>
        <taxon>Pseudomonadati</taxon>
        <taxon>Pseudomonadota</taxon>
        <taxon>Alphaproteobacteria</taxon>
        <taxon>Rhodobacterales</taxon>
        <taxon>Roseobacteraceae</taxon>
        <taxon>Ruegeria</taxon>
    </lineage>
</organism>
<dbReference type="EMBL" id="RCCT01000001">
    <property type="protein sequence ID" value="RLK10968.1"/>
    <property type="molecule type" value="Genomic_DNA"/>
</dbReference>
<sequence length="46" mass="4682">MTIAKSLNMIAAIAVVCAGLLAVLAPEAETQVGPAKVALFQLIQSD</sequence>
<proteinExistence type="predicted"/>
<name>A0A497ZNG7_9RHOB</name>
<evidence type="ECO:0000313" key="2">
    <source>
        <dbReference type="Proteomes" id="UP000271700"/>
    </source>
</evidence>
<comment type="caution">
    <text evidence="1">The sequence shown here is derived from an EMBL/GenBank/DDBJ whole genome shotgun (WGS) entry which is preliminary data.</text>
</comment>
<gene>
    <name evidence="1" type="ORF">CLV75_0956</name>
</gene>
<accession>A0A497ZNG7</accession>